<reference evidence="12 13" key="1">
    <citation type="submission" date="2020-02" db="EMBL/GenBank/DDBJ databases">
        <title>Genome sequencing of Aeromonas rivipollensis.</title>
        <authorList>
            <person name="Fono-Tamo Ubani E.K."/>
            <person name="Lekota K.E."/>
        </authorList>
    </citation>
    <scope>NUCLEOTIDE SEQUENCE [LARGE SCALE GENOMIC DNA]</scope>
    <source>
        <strain evidence="12 13">G87</strain>
    </source>
</reference>
<dbReference type="SMART" id="SM00829">
    <property type="entry name" value="PKS_ER"/>
    <property type="match status" value="1"/>
</dbReference>
<dbReference type="InterPro" id="IPR020843">
    <property type="entry name" value="ER"/>
</dbReference>
<evidence type="ECO:0000256" key="6">
    <source>
        <dbReference type="ARBA" id="ARBA00023002"/>
    </source>
</evidence>
<dbReference type="Pfam" id="PF00107">
    <property type="entry name" value="ADH_zinc_N"/>
    <property type="match status" value="1"/>
</dbReference>
<evidence type="ECO:0000256" key="10">
    <source>
        <dbReference type="ARBA" id="ARBA00048843"/>
    </source>
</evidence>
<evidence type="ECO:0000256" key="5">
    <source>
        <dbReference type="ARBA" id="ARBA00022946"/>
    </source>
</evidence>
<dbReference type="Gene3D" id="3.40.50.720">
    <property type="entry name" value="NAD(P)-binding Rossmann-like Domain"/>
    <property type="match status" value="1"/>
</dbReference>
<accession>A0AAW9Y651</accession>
<keyword evidence="5" id="KW-0809">Transit peptide</keyword>
<dbReference type="RefSeq" id="WP_163147298.1">
    <property type="nucleotide sequence ID" value="NZ_JAAIKZ010000004.1"/>
</dbReference>
<dbReference type="InterPro" id="IPR011032">
    <property type="entry name" value="GroES-like_sf"/>
</dbReference>
<evidence type="ECO:0000256" key="4">
    <source>
        <dbReference type="ARBA" id="ARBA00022857"/>
    </source>
</evidence>
<evidence type="ECO:0000256" key="7">
    <source>
        <dbReference type="ARBA" id="ARBA00023098"/>
    </source>
</evidence>
<dbReference type="CDD" id="cd08292">
    <property type="entry name" value="ETR_like_2"/>
    <property type="match status" value="1"/>
</dbReference>
<dbReference type="InterPro" id="IPR036291">
    <property type="entry name" value="NAD(P)-bd_dom_sf"/>
</dbReference>
<dbReference type="Gene3D" id="3.90.180.10">
    <property type="entry name" value="Medium-chain alcohol dehydrogenases, catalytic domain"/>
    <property type="match status" value="1"/>
</dbReference>
<protein>
    <recommendedName>
        <fullName evidence="9">enoyl-[acyl-carrier-protein] reductase</fullName>
        <ecNumber evidence="9">1.3.1.104</ecNumber>
    </recommendedName>
</protein>
<evidence type="ECO:0000313" key="12">
    <source>
        <dbReference type="EMBL" id="NEX73620.1"/>
    </source>
</evidence>
<evidence type="ECO:0000256" key="1">
    <source>
        <dbReference type="ARBA" id="ARBA00010371"/>
    </source>
</evidence>
<dbReference type="SUPFAM" id="SSF51735">
    <property type="entry name" value="NAD(P)-binding Rossmann-fold domains"/>
    <property type="match status" value="1"/>
</dbReference>
<dbReference type="InterPro" id="IPR013149">
    <property type="entry name" value="ADH-like_C"/>
</dbReference>
<dbReference type="Proteomes" id="UP000480681">
    <property type="component" value="Unassembled WGS sequence"/>
</dbReference>
<keyword evidence="6" id="KW-0560">Oxidoreductase</keyword>
<comment type="catalytic activity">
    <reaction evidence="10">
        <text>a 2,3-saturated acyl-[ACP] + NADP(+) = a (2E)-enoyl-[ACP] + NADPH + H(+)</text>
        <dbReference type="Rhea" id="RHEA:22564"/>
        <dbReference type="Rhea" id="RHEA-COMP:9925"/>
        <dbReference type="Rhea" id="RHEA-COMP:9926"/>
        <dbReference type="ChEBI" id="CHEBI:15378"/>
        <dbReference type="ChEBI" id="CHEBI:57783"/>
        <dbReference type="ChEBI" id="CHEBI:58349"/>
        <dbReference type="ChEBI" id="CHEBI:78784"/>
        <dbReference type="ChEBI" id="CHEBI:78785"/>
        <dbReference type="EC" id="1.3.1.104"/>
    </reaction>
</comment>
<name>A0AAW9Y651_9GAMM</name>
<keyword evidence="3" id="KW-0276">Fatty acid metabolism</keyword>
<evidence type="ECO:0000256" key="8">
    <source>
        <dbReference type="ARBA" id="ARBA00023160"/>
    </source>
</evidence>
<comment type="similarity">
    <text evidence="1">Belongs to the zinc-containing alcohol dehydrogenase family. Quinone oxidoreductase subfamily.</text>
</comment>
<dbReference type="EC" id="1.3.1.104" evidence="9"/>
<sequence>MRASIYHQFGEPTQVVNEEETSLPSPGFNQVRVKMILSPIHNHDIWTIRGTYGHKPNLPAIGGSEALGIIDAVGDGVKELTPGQRVVVAPIMGVWAEYFLASEEILTVVPDTISDEVGAQLGSMPFSALLLLDFLHAEAGQWIIQNAAGGAIGKTLSILAREQGVNTISLVRDSETEKALTAQGIENVISTASKDWQQSAHELTGGTSIRYAIDSVGGAATEALTALLGENGLLVSFGSMSGEPMHIPAADIAFKQITVKGFWQKKINQSMAVEKRKSMMKKLISLAEEGKLKLPAEAIYPMNDIKNAVTASLQSSRKGKILIRP</sequence>
<dbReference type="Pfam" id="PF08240">
    <property type="entry name" value="ADH_N"/>
    <property type="match status" value="1"/>
</dbReference>
<keyword evidence="8" id="KW-0275">Fatty acid biosynthesis</keyword>
<evidence type="ECO:0000256" key="2">
    <source>
        <dbReference type="ARBA" id="ARBA00022516"/>
    </source>
</evidence>
<dbReference type="EMBL" id="JAAIKZ010000004">
    <property type="protein sequence ID" value="NEX73620.1"/>
    <property type="molecule type" value="Genomic_DNA"/>
</dbReference>
<evidence type="ECO:0000259" key="11">
    <source>
        <dbReference type="SMART" id="SM00829"/>
    </source>
</evidence>
<keyword evidence="4" id="KW-0521">NADP</keyword>
<keyword evidence="2" id="KW-0444">Lipid biosynthesis</keyword>
<keyword evidence="7" id="KW-0443">Lipid metabolism</keyword>
<dbReference type="SUPFAM" id="SSF50129">
    <property type="entry name" value="GroES-like"/>
    <property type="match status" value="1"/>
</dbReference>
<organism evidence="12 13">
    <name type="scientific">Aeromonas rivipollensis</name>
    <dbReference type="NCBI Taxonomy" id="948519"/>
    <lineage>
        <taxon>Bacteria</taxon>
        <taxon>Pseudomonadati</taxon>
        <taxon>Pseudomonadota</taxon>
        <taxon>Gammaproteobacteria</taxon>
        <taxon>Aeromonadales</taxon>
        <taxon>Aeromonadaceae</taxon>
        <taxon>Aeromonas</taxon>
    </lineage>
</organism>
<dbReference type="GO" id="GO:0006633">
    <property type="term" value="P:fatty acid biosynthetic process"/>
    <property type="evidence" value="ECO:0007669"/>
    <property type="project" value="UniProtKB-KW"/>
</dbReference>
<evidence type="ECO:0000256" key="9">
    <source>
        <dbReference type="ARBA" id="ARBA00038963"/>
    </source>
</evidence>
<dbReference type="PANTHER" id="PTHR43981">
    <property type="entry name" value="ENOYL-[ACYL-CARRIER-PROTEIN] REDUCTASE, MITOCHONDRIAL"/>
    <property type="match status" value="1"/>
</dbReference>
<dbReference type="InterPro" id="IPR051034">
    <property type="entry name" value="Mito_Enoyl-ACP_Reductase"/>
</dbReference>
<evidence type="ECO:0000256" key="3">
    <source>
        <dbReference type="ARBA" id="ARBA00022832"/>
    </source>
</evidence>
<dbReference type="GO" id="GO:0141148">
    <property type="term" value="F:enoyl-[acyl-carrier-protein] reductase (NADPH) activity"/>
    <property type="evidence" value="ECO:0007669"/>
    <property type="project" value="UniProtKB-EC"/>
</dbReference>
<gene>
    <name evidence="12" type="ORF">G4911_02395</name>
</gene>
<dbReference type="InterPro" id="IPR013154">
    <property type="entry name" value="ADH-like_N"/>
</dbReference>
<evidence type="ECO:0000313" key="13">
    <source>
        <dbReference type="Proteomes" id="UP000480681"/>
    </source>
</evidence>
<comment type="caution">
    <text evidence="12">The sequence shown here is derived from an EMBL/GenBank/DDBJ whole genome shotgun (WGS) entry which is preliminary data.</text>
</comment>
<feature type="domain" description="Enoyl reductase (ER)" evidence="11">
    <location>
        <begin position="10"/>
        <end position="323"/>
    </location>
</feature>
<dbReference type="AlphaFoldDB" id="A0AAW9Y651"/>
<dbReference type="PANTHER" id="PTHR43981:SF2">
    <property type="entry name" value="ENOYL-[ACYL-CARRIER-PROTEIN] REDUCTASE, MITOCHONDRIAL"/>
    <property type="match status" value="1"/>
</dbReference>
<proteinExistence type="inferred from homology"/>